<dbReference type="OrthoDB" id="9806179at2"/>
<dbReference type="PRINTS" id="PR00368">
    <property type="entry name" value="FADPNR"/>
</dbReference>
<dbReference type="RefSeq" id="WP_006037798.1">
    <property type="nucleotide sequence ID" value="NZ_AEDD01000004.1"/>
</dbReference>
<comment type="cofactor">
    <cofactor evidence="1">
        <name>FAD</name>
        <dbReference type="ChEBI" id="CHEBI:57692"/>
    </cofactor>
</comment>
<evidence type="ECO:0000256" key="3">
    <source>
        <dbReference type="ARBA" id="ARBA00022630"/>
    </source>
</evidence>
<keyword evidence="4" id="KW-0560">Oxidoreductase</keyword>
<dbReference type="AlphaFoldDB" id="E0I836"/>
<comment type="subunit">
    <text evidence="2">Homodimer.</text>
</comment>
<dbReference type="InterPro" id="IPR050097">
    <property type="entry name" value="Ferredoxin-NADP_redctase_2"/>
</dbReference>
<evidence type="ECO:0000259" key="5">
    <source>
        <dbReference type="Pfam" id="PF07992"/>
    </source>
</evidence>
<name>E0I836_9BACL</name>
<gene>
    <name evidence="6" type="ORF">PaecuDRAFT_1787</name>
</gene>
<evidence type="ECO:0000313" key="6">
    <source>
        <dbReference type="EMBL" id="EFM11341.1"/>
    </source>
</evidence>
<evidence type="ECO:0000313" key="7">
    <source>
        <dbReference type="Proteomes" id="UP000005387"/>
    </source>
</evidence>
<dbReference type="Gene3D" id="3.50.50.60">
    <property type="entry name" value="FAD/NAD(P)-binding domain"/>
    <property type="match status" value="2"/>
</dbReference>
<dbReference type="InterPro" id="IPR036188">
    <property type="entry name" value="FAD/NAD-bd_sf"/>
</dbReference>
<proteinExistence type="predicted"/>
<keyword evidence="3" id="KW-0285">Flavoprotein</keyword>
<dbReference type="SUPFAM" id="SSF51905">
    <property type="entry name" value="FAD/NAD(P)-binding domain"/>
    <property type="match status" value="1"/>
</dbReference>
<dbReference type="PANTHER" id="PTHR48105">
    <property type="entry name" value="THIOREDOXIN REDUCTASE 1-RELATED-RELATED"/>
    <property type="match status" value="1"/>
</dbReference>
<dbReference type="InterPro" id="IPR023753">
    <property type="entry name" value="FAD/NAD-binding_dom"/>
</dbReference>
<dbReference type="PRINTS" id="PR00469">
    <property type="entry name" value="PNDRDTASEII"/>
</dbReference>
<sequence length="307" mass="33003">MKHASEEMAIVDAAIIGGGPAGLSAALVLGRALRRVVVVDEGNPRNGIAKRSHGFLSRDGIEPEALRLHAREELRRYENVELWQDTVVAIQAAEGRFELRTSGGRAVSSRVAVFATGMKERLPDWPGLADVYGCSVFPCPYCDGWEMRNEPLALLGGGESLLSHIQLIHNWTKDLVVCSDGPAALKAEEREQLAVHGIALIEQPIAALEAIDGQLTQIVFADGRRVARRGGFMVDTGAYQASDLPRQLGITMDKSGLYRTKGHGQTRIKGLYIIGDAKHGFTGIAGAAGEGYEAGVAINRALVNADW</sequence>
<accession>E0I836</accession>
<protein>
    <submittedName>
        <fullName evidence="6">FAD-dependent pyridine nucleotide-disulfide oxidoreductase</fullName>
    </submittedName>
</protein>
<dbReference type="Proteomes" id="UP000005387">
    <property type="component" value="Unassembled WGS sequence"/>
</dbReference>
<dbReference type="STRING" id="717606.PaecuDRAFT_1787"/>
<evidence type="ECO:0000256" key="1">
    <source>
        <dbReference type="ARBA" id="ARBA00001974"/>
    </source>
</evidence>
<evidence type="ECO:0000256" key="4">
    <source>
        <dbReference type="ARBA" id="ARBA00023002"/>
    </source>
</evidence>
<dbReference type="EMBL" id="AEDD01000004">
    <property type="protein sequence ID" value="EFM11341.1"/>
    <property type="molecule type" value="Genomic_DNA"/>
</dbReference>
<keyword evidence="7" id="KW-1185">Reference proteome</keyword>
<dbReference type="eggNOG" id="COG0492">
    <property type="taxonomic scope" value="Bacteria"/>
</dbReference>
<reference evidence="6 7" key="1">
    <citation type="submission" date="2010-07" db="EMBL/GenBank/DDBJ databases">
        <title>The draft genome of Paenibacillus curdlanolyticus YK9.</title>
        <authorList>
            <consortium name="US DOE Joint Genome Institute (JGI-PGF)"/>
            <person name="Lucas S."/>
            <person name="Copeland A."/>
            <person name="Lapidus A."/>
            <person name="Cheng J.-F."/>
            <person name="Bruce D."/>
            <person name="Goodwin L."/>
            <person name="Pitluck S."/>
            <person name="Land M.L."/>
            <person name="Hauser L."/>
            <person name="Chang Y.-J."/>
            <person name="Jeffries C."/>
            <person name="Anderson I.J."/>
            <person name="Johnson E."/>
            <person name="Loganathan U."/>
            <person name="Mulhopadhyay B."/>
            <person name="Kyrpides N."/>
            <person name="Woyke T.J."/>
        </authorList>
    </citation>
    <scope>NUCLEOTIDE SEQUENCE [LARGE SCALE GENOMIC DNA]</scope>
    <source>
        <strain evidence="6 7">YK9</strain>
    </source>
</reference>
<feature type="domain" description="FAD/NAD(P)-binding" evidence="5">
    <location>
        <begin position="12"/>
        <end position="288"/>
    </location>
</feature>
<dbReference type="Pfam" id="PF07992">
    <property type="entry name" value="Pyr_redox_2"/>
    <property type="match status" value="1"/>
</dbReference>
<organism evidence="6 7">
    <name type="scientific">Paenibacillus curdlanolyticus YK9</name>
    <dbReference type="NCBI Taxonomy" id="717606"/>
    <lineage>
        <taxon>Bacteria</taxon>
        <taxon>Bacillati</taxon>
        <taxon>Bacillota</taxon>
        <taxon>Bacilli</taxon>
        <taxon>Bacillales</taxon>
        <taxon>Paenibacillaceae</taxon>
        <taxon>Paenibacillus</taxon>
    </lineage>
</organism>
<dbReference type="GO" id="GO:0016491">
    <property type="term" value="F:oxidoreductase activity"/>
    <property type="evidence" value="ECO:0007669"/>
    <property type="project" value="UniProtKB-KW"/>
</dbReference>
<evidence type="ECO:0000256" key="2">
    <source>
        <dbReference type="ARBA" id="ARBA00011738"/>
    </source>
</evidence>